<evidence type="ECO:0000256" key="5">
    <source>
        <dbReference type="RuleBase" id="RU368122"/>
    </source>
</evidence>
<dbReference type="Gene3D" id="2.70.50.70">
    <property type="match status" value="1"/>
</dbReference>
<dbReference type="Proteomes" id="UP000799302">
    <property type="component" value="Unassembled WGS sequence"/>
</dbReference>
<dbReference type="InterPro" id="IPR005103">
    <property type="entry name" value="AA9_LPMO"/>
</dbReference>
<keyword evidence="5" id="KW-0624">Polysaccharide degradation</keyword>
<evidence type="ECO:0000256" key="4">
    <source>
        <dbReference type="ARBA" id="ARBA00023157"/>
    </source>
</evidence>
<evidence type="ECO:0000313" key="7">
    <source>
        <dbReference type="EMBL" id="KAF2671583.1"/>
    </source>
</evidence>
<evidence type="ECO:0000256" key="3">
    <source>
        <dbReference type="ARBA" id="ARBA00022525"/>
    </source>
</evidence>
<dbReference type="PANTHER" id="PTHR33353:SF2">
    <property type="entry name" value="ENDO-BETA-1,4-GLUCANASE D"/>
    <property type="match status" value="1"/>
</dbReference>
<reference evidence="7" key="1">
    <citation type="journal article" date="2020" name="Stud. Mycol.">
        <title>101 Dothideomycetes genomes: a test case for predicting lifestyles and emergence of pathogens.</title>
        <authorList>
            <person name="Haridas S."/>
            <person name="Albert R."/>
            <person name="Binder M."/>
            <person name="Bloem J."/>
            <person name="Labutti K."/>
            <person name="Salamov A."/>
            <person name="Andreopoulos B."/>
            <person name="Baker S."/>
            <person name="Barry K."/>
            <person name="Bills G."/>
            <person name="Bluhm B."/>
            <person name="Cannon C."/>
            <person name="Castanera R."/>
            <person name="Culley D."/>
            <person name="Daum C."/>
            <person name="Ezra D."/>
            <person name="Gonzalez J."/>
            <person name="Henrissat B."/>
            <person name="Kuo A."/>
            <person name="Liang C."/>
            <person name="Lipzen A."/>
            <person name="Lutzoni F."/>
            <person name="Magnuson J."/>
            <person name="Mondo S."/>
            <person name="Nolan M."/>
            <person name="Ohm R."/>
            <person name="Pangilinan J."/>
            <person name="Park H.-J."/>
            <person name="Ramirez L."/>
            <person name="Alfaro M."/>
            <person name="Sun H."/>
            <person name="Tritt A."/>
            <person name="Yoshinaga Y."/>
            <person name="Zwiers L.-H."/>
            <person name="Turgeon B."/>
            <person name="Goodwin S."/>
            <person name="Spatafora J."/>
            <person name="Crous P."/>
            <person name="Grigoriev I."/>
        </authorList>
    </citation>
    <scope>NUCLEOTIDE SEQUENCE</scope>
    <source>
        <strain evidence="7">CBS 115976</strain>
    </source>
</reference>
<dbReference type="Pfam" id="PF03443">
    <property type="entry name" value="AA9"/>
    <property type="match status" value="1"/>
</dbReference>
<comment type="cofactor">
    <cofactor evidence="1">
        <name>Cu(2+)</name>
        <dbReference type="ChEBI" id="CHEBI:29036"/>
    </cofactor>
</comment>
<evidence type="ECO:0000256" key="2">
    <source>
        <dbReference type="ARBA" id="ARBA00004613"/>
    </source>
</evidence>
<dbReference type="PANTHER" id="PTHR33353">
    <property type="entry name" value="PUTATIVE (AFU_ORTHOLOGUE AFUA_1G12560)-RELATED"/>
    <property type="match status" value="1"/>
</dbReference>
<dbReference type="GO" id="GO:0030245">
    <property type="term" value="P:cellulose catabolic process"/>
    <property type="evidence" value="ECO:0007669"/>
    <property type="project" value="UniProtKB-UniRule"/>
</dbReference>
<protein>
    <recommendedName>
        <fullName evidence="5">AA9 family lytic polysaccharide monooxygenase</fullName>
        <ecNumber evidence="5">1.14.99.56</ecNumber>
    </recommendedName>
    <alternativeName>
        <fullName evidence="5">Endo-beta-1,4-glucanase</fullName>
    </alternativeName>
    <alternativeName>
        <fullName evidence="5">Glycosyl hydrolase 61 family protein</fullName>
    </alternativeName>
</protein>
<sequence length="236" mass="25362">MKWSTFTASCLAASPLIEAHYIFSKLHVNGKQVGSDFTYVRKNSNSYQPTFPTSLNSPNMRCNSGASQGGATQTYTVAAGSKVGFSLWSAGKKIEHPGPAFIWMSKAPGNASTYDGSGDWFKIFEAGVCGSNPHNDGDWCTWYKPMIEATIPLSTPPGDYLVRPEQIGLHQAQDGKAQFYMECAQIRVTGTGGGKPGPTVKIPGYLTASSPAITYNKWKASPGAYHLPPPAVWTGQ</sequence>
<keyword evidence="5" id="KW-0119">Carbohydrate metabolism</keyword>
<dbReference type="GO" id="GO:0008810">
    <property type="term" value="F:cellulase activity"/>
    <property type="evidence" value="ECO:0007669"/>
    <property type="project" value="UniProtKB-UniRule"/>
</dbReference>
<dbReference type="AlphaFoldDB" id="A0A6A6UJC8"/>
<dbReference type="OrthoDB" id="3496539at2759"/>
<dbReference type="EMBL" id="MU004232">
    <property type="protein sequence ID" value="KAF2671583.1"/>
    <property type="molecule type" value="Genomic_DNA"/>
</dbReference>
<comment type="catalytic activity">
    <reaction evidence="5">
        <text>[(1-&gt;4)-beta-D-glucosyl]n+m + reduced acceptor + O2 = 4-dehydro-beta-D-glucosyl-[(1-&gt;4)-beta-D-glucosyl]n-1 + [(1-&gt;4)-beta-D-glucosyl]m + acceptor + H2O.</text>
        <dbReference type="EC" id="1.14.99.56"/>
    </reaction>
</comment>
<keyword evidence="4 5" id="KW-1015">Disulfide bond</keyword>
<keyword evidence="5" id="KW-0136">Cellulose degradation</keyword>
<name>A0A6A6UJC8_9PEZI</name>
<feature type="domain" description="Auxiliary Activity family 9 catalytic" evidence="6">
    <location>
        <begin position="20"/>
        <end position="219"/>
    </location>
</feature>
<comment type="domain">
    <text evidence="5">Has a modular structure: an endo-beta-1,4-glucanase catalytic module at the N-terminus, a linker rich in serines and threonines, and a C-terminal carbohydrate-binding module (CBM).</text>
</comment>
<comment type="subcellular location">
    <subcellularLocation>
        <location evidence="2 5">Secreted</location>
    </subcellularLocation>
</comment>
<evidence type="ECO:0000259" key="6">
    <source>
        <dbReference type="Pfam" id="PF03443"/>
    </source>
</evidence>
<evidence type="ECO:0000256" key="1">
    <source>
        <dbReference type="ARBA" id="ARBA00001973"/>
    </source>
</evidence>
<keyword evidence="3 5" id="KW-0964">Secreted</keyword>
<dbReference type="GO" id="GO:0030248">
    <property type="term" value="F:cellulose binding"/>
    <property type="evidence" value="ECO:0007669"/>
    <property type="project" value="UniProtKB-UniRule"/>
</dbReference>
<comment type="function">
    <text evidence="5">Lytic polysaccharide monooxygenase (LMPO) that depolymerizes crystalline and amorphous polysaccharides via the oxidation of scissile alpha- or beta-(1-4)-glycosidic bonds, yielding C1 and/or C4 oxidation products. Catalysis by LPMOs requires the reduction of the active-site copper from Cu(II) to Cu(I) by a reducing agent and H(2)O(2) or O(2) as a cosubstrate.</text>
</comment>
<dbReference type="CDD" id="cd21175">
    <property type="entry name" value="LPMO_AA9"/>
    <property type="match status" value="1"/>
</dbReference>
<keyword evidence="8" id="KW-1185">Reference proteome</keyword>
<accession>A0A6A6UJC8</accession>
<evidence type="ECO:0000313" key="8">
    <source>
        <dbReference type="Proteomes" id="UP000799302"/>
    </source>
</evidence>
<dbReference type="EC" id="1.14.99.56" evidence="5"/>
<dbReference type="GO" id="GO:0005576">
    <property type="term" value="C:extracellular region"/>
    <property type="evidence" value="ECO:0007669"/>
    <property type="project" value="UniProtKB-SubCell"/>
</dbReference>
<organism evidence="7 8">
    <name type="scientific">Microthyrium microscopicum</name>
    <dbReference type="NCBI Taxonomy" id="703497"/>
    <lineage>
        <taxon>Eukaryota</taxon>
        <taxon>Fungi</taxon>
        <taxon>Dikarya</taxon>
        <taxon>Ascomycota</taxon>
        <taxon>Pezizomycotina</taxon>
        <taxon>Dothideomycetes</taxon>
        <taxon>Dothideomycetes incertae sedis</taxon>
        <taxon>Microthyriales</taxon>
        <taxon>Microthyriaceae</taxon>
        <taxon>Microthyrium</taxon>
    </lineage>
</organism>
<gene>
    <name evidence="7" type="ORF">BT63DRAFT_467679</name>
</gene>
<dbReference type="InterPro" id="IPR049892">
    <property type="entry name" value="AA9"/>
</dbReference>
<proteinExistence type="predicted"/>